<dbReference type="Proteomes" id="UP000053815">
    <property type="component" value="Unassembled WGS sequence"/>
</dbReference>
<dbReference type="PROSITE" id="PS51374">
    <property type="entry name" value="NDPK_LIKE"/>
    <property type="match status" value="1"/>
</dbReference>
<keyword evidence="4" id="KW-0547">Nucleotide-binding</keyword>
<comment type="caution">
    <text evidence="7">Lacks conserved residue(s) required for the propagation of feature annotation.</text>
</comment>
<evidence type="ECO:0000313" key="12">
    <source>
        <dbReference type="Proteomes" id="UP000053815"/>
    </source>
</evidence>
<dbReference type="GO" id="GO:0006183">
    <property type="term" value="P:GTP biosynthetic process"/>
    <property type="evidence" value="ECO:0007669"/>
    <property type="project" value="InterPro"/>
</dbReference>
<dbReference type="GO" id="GO:0006228">
    <property type="term" value="P:UTP biosynthetic process"/>
    <property type="evidence" value="ECO:0007669"/>
    <property type="project" value="InterPro"/>
</dbReference>
<evidence type="ECO:0000256" key="8">
    <source>
        <dbReference type="RuleBase" id="RU004011"/>
    </source>
</evidence>
<dbReference type="Pfam" id="PF00334">
    <property type="entry name" value="NDK"/>
    <property type="match status" value="1"/>
</dbReference>
<dbReference type="AlphaFoldDB" id="A0A0C9MZH1"/>
<keyword evidence="12" id="KW-1185">Reference proteome</keyword>
<evidence type="ECO:0000256" key="1">
    <source>
        <dbReference type="ARBA" id="ARBA00008142"/>
    </source>
</evidence>
<reference evidence="11" key="1">
    <citation type="submission" date="2014-09" db="EMBL/GenBank/DDBJ databases">
        <title>Draft genome sequence of an oleaginous Mucoromycotina fungus Mucor ambiguus NBRC6742.</title>
        <authorList>
            <person name="Takeda I."/>
            <person name="Yamane N."/>
            <person name="Morita T."/>
            <person name="Tamano K."/>
            <person name="Machida M."/>
            <person name="Baker S."/>
            <person name="Koike H."/>
        </authorList>
    </citation>
    <scope>NUCLEOTIDE SEQUENCE</scope>
    <source>
        <strain evidence="11">NBRC 6742</strain>
    </source>
</reference>
<dbReference type="Gene3D" id="3.30.70.141">
    <property type="entry name" value="Nucleoside diphosphate kinase-like domain"/>
    <property type="match status" value="1"/>
</dbReference>
<evidence type="ECO:0000256" key="3">
    <source>
        <dbReference type="ARBA" id="ARBA00022679"/>
    </source>
</evidence>
<dbReference type="InterPro" id="IPR036850">
    <property type="entry name" value="NDK-like_dom_sf"/>
</dbReference>
<dbReference type="InterPro" id="IPR034907">
    <property type="entry name" value="NDK-like_dom"/>
</dbReference>
<dbReference type="GO" id="GO:0006241">
    <property type="term" value="P:CTP biosynthetic process"/>
    <property type="evidence" value="ECO:0007669"/>
    <property type="project" value="InterPro"/>
</dbReference>
<proteinExistence type="inferred from homology"/>
<evidence type="ECO:0000259" key="10">
    <source>
        <dbReference type="SMART" id="SM00562"/>
    </source>
</evidence>
<evidence type="ECO:0000256" key="7">
    <source>
        <dbReference type="PROSITE-ProRule" id="PRU00706"/>
    </source>
</evidence>
<evidence type="ECO:0000256" key="4">
    <source>
        <dbReference type="ARBA" id="ARBA00022741"/>
    </source>
</evidence>
<dbReference type="EMBL" id="DF836460">
    <property type="protein sequence ID" value="GAN07673.1"/>
    <property type="molecule type" value="Genomic_DNA"/>
</dbReference>
<accession>A0A0C9MZH1</accession>
<keyword evidence="9" id="KW-0812">Transmembrane</keyword>
<evidence type="ECO:0000313" key="11">
    <source>
        <dbReference type="EMBL" id="GAN07673.1"/>
    </source>
</evidence>
<feature type="domain" description="Nucleoside diphosphate kinase-like" evidence="10">
    <location>
        <begin position="65"/>
        <end position="200"/>
    </location>
</feature>
<keyword evidence="3" id="KW-0808">Transferase</keyword>
<comment type="similarity">
    <text evidence="1 7 8">Belongs to the NDK family.</text>
</comment>
<dbReference type="PANTHER" id="PTHR46161">
    <property type="entry name" value="NUCLEOSIDE DIPHOSPHATE KINASE"/>
    <property type="match status" value="1"/>
</dbReference>
<gene>
    <name evidence="11" type="ORF">MAM1_0171d07175</name>
</gene>
<evidence type="ECO:0000256" key="2">
    <source>
        <dbReference type="ARBA" id="ARBA00017632"/>
    </source>
</evidence>
<dbReference type="GO" id="GO:0004550">
    <property type="term" value="F:nucleoside diphosphate kinase activity"/>
    <property type="evidence" value="ECO:0007669"/>
    <property type="project" value="InterPro"/>
</dbReference>
<organism evidence="11">
    <name type="scientific">Mucor ambiguus</name>
    <dbReference type="NCBI Taxonomy" id="91626"/>
    <lineage>
        <taxon>Eukaryota</taxon>
        <taxon>Fungi</taxon>
        <taxon>Fungi incertae sedis</taxon>
        <taxon>Mucoromycota</taxon>
        <taxon>Mucoromycotina</taxon>
        <taxon>Mucoromycetes</taxon>
        <taxon>Mucorales</taxon>
        <taxon>Mucorineae</taxon>
        <taxon>Mucoraceae</taxon>
        <taxon>Mucor</taxon>
    </lineage>
</organism>
<evidence type="ECO:0000256" key="6">
    <source>
        <dbReference type="ARBA" id="ARBA00022840"/>
    </source>
</evidence>
<protein>
    <recommendedName>
        <fullName evidence="2">Nucleoside diphosphate kinase</fullName>
    </recommendedName>
</protein>
<keyword evidence="9" id="KW-0472">Membrane</keyword>
<dbReference type="SMART" id="SM00562">
    <property type="entry name" value="NDK"/>
    <property type="match status" value="1"/>
</dbReference>
<keyword evidence="6" id="KW-0067">ATP-binding</keyword>
<sequence>MPEYLKLSIFLILFYGPFVFFLLIPNNSFFAHLSIKQVQYEICSRLPVGFAQHKNMFDCKPPSMTVAIIKPDGMPHQQDILSQLKEHGFSIKFDKTLNATTDQIKEWYFDKLDASYYPELERYLTRSEIRVMQLWRIEAIPYLRQLIGPTNPDTARQLYPKSIRALYGTNVQENAIHASDSDESAEREFNIFFQQQEAAVLNTRRFD</sequence>
<dbReference type="PANTHER" id="PTHR46161:SF3">
    <property type="entry name" value="NUCLEOSIDE DIPHOSPHATE KINASE DDB_G0292928-RELATED"/>
    <property type="match status" value="1"/>
</dbReference>
<dbReference type="InterPro" id="IPR001564">
    <property type="entry name" value="Nucleoside_diP_kinase"/>
</dbReference>
<dbReference type="STRING" id="91626.A0A0C9MZH1"/>
<dbReference type="SUPFAM" id="SSF54919">
    <property type="entry name" value="Nucleoside diphosphate kinase, NDK"/>
    <property type="match status" value="1"/>
</dbReference>
<dbReference type="OrthoDB" id="2162449at2759"/>
<dbReference type="GO" id="GO:0005524">
    <property type="term" value="F:ATP binding"/>
    <property type="evidence" value="ECO:0007669"/>
    <property type="project" value="UniProtKB-KW"/>
</dbReference>
<keyword evidence="9" id="KW-1133">Transmembrane helix</keyword>
<evidence type="ECO:0000256" key="9">
    <source>
        <dbReference type="SAM" id="Phobius"/>
    </source>
</evidence>
<dbReference type="PRINTS" id="PR01243">
    <property type="entry name" value="NUCDPKINASE"/>
</dbReference>
<keyword evidence="5 11" id="KW-0418">Kinase</keyword>
<name>A0A0C9MZH1_9FUNG</name>
<feature type="transmembrane region" description="Helical" evidence="9">
    <location>
        <begin position="7"/>
        <end position="24"/>
    </location>
</feature>
<evidence type="ECO:0000256" key="5">
    <source>
        <dbReference type="ARBA" id="ARBA00022777"/>
    </source>
</evidence>